<dbReference type="PATRIC" id="fig|362837.3.peg.885"/>
<name>A0A0M4K240_9MOLU</name>
<dbReference type="OrthoDB" id="389234at2"/>
<dbReference type="KEGG" id="scj:SCANT_v1c08690"/>
<dbReference type="RefSeq" id="WP_053946523.1">
    <property type="nucleotide sequence ID" value="NZ_CP012622.1"/>
</dbReference>
<dbReference type="STRING" id="362837.SCANT_v1c08690"/>
<keyword evidence="2" id="KW-1185">Reference proteome</keyword>
<sequence length="238" mass="27615">MNFNLILKKTLGEILIYFNEECFKDLKINNKNIKLGSEDLIEKITTDNLDMIDSIIQEVNILRQENQELLTRSNVDHKLYASTEILLSSAFEAFKKVKESFTDLNFLKHSQSDVKLIDLNEKFVIRKLTSNCQRVLNKYENLPSRFLDNLKVEELLNCFKKIIPCENINEIVVLAKEVLIKQDEIKRLDYFIDYNALIDEYGWVHDIVKLSSANAEHMGLIVNVEIFSNVIAQAGLKI</sequence>
<dbReference type="Proteomes" id="UP000063919">
    <property type="component" value="Chromosome"/>
</dbReference>
<organism evidence="1 2">
    <name type="scientific">Spiroplasma cantharicola</name>
    <dbReference type="NCBI Taxonomy" id="362837"/>
    <lineage>
        <taxon>Bacteria</taxon>
        <taxon>Bacillati</taxon>
        <taxon>Mycoplasmatota</taxon>
        <taxon>Mollicutes</taxon>
        <taxon>Entomoplasmatales</taxon>
        <taxon>Spiroplasmataceae</taxon>
        <taxon>Spiroplasma</taxon>
    </lineage>
</organism>
<proteinExistence type="predicted"/>
<protein>
    <submittedName>
        <fullName evidence="1">Uncharacterized protein</fullName>
    </submittedName>
</protein>
<evidence type="ECO:0000313" key="1">
    <source>
        <dbReference type="EMBL" id="ALD66775.1"/>
    </source>
</evidence>
<reference evidence="1 2" key="1">
    <citation type="journal article" date="2015" name="Genome Announc.">
        <title>Complete Genome Sequence of Spiroplasma cantharicola CC-1T (DSM 21588), a Bacterium Isolated from Soldier Beetle (Cantharis carolinus).</title>
        <authorList>
            <person name="Lo W.S."/>
            <person name="Liu P.Y."/>
            <person name="Kuo C.H."/>
        </authorList>
    </citation>
    <scope>NUCLEOTIDE SEQUENCE [LARGE SCALE GENOMIC DNA]</scope>
    <source>
        <strain evidence="1 2">CC-1</strain>
    </source>
</reference>
<evidence type="ECO:0000313" key="2">
    <source>
        <dbReference type="Proteomes" id="UP000063919"/>
    </source>
</evidence>
<accession>A0A0M4K240</accession>
<dbReference type="EMBL" id="CP012622">
    <property type="protein sequence ID" value="ALD66775.1"/>
    <property type="molecule type" value="Genomic_DNA"/>
</dbReference>
<dbReference type="AlphaFoldDB" id="A0A0M4K240"/>
<gene>
    <name evidence="1" type="ORF">SCANT_v1c08690</name>
</gene>